<keyword evidence="2" id="KW-0732">Signal</keyword>
<reference evidence="9" key="1">
    <citation type="submission" date="2022-11" db="UniProtKB">
        <authorList>
            <consortium name="WormBaseParasite"/>
        </authorList>
    </citation>
    <scope>IDENTIFICATION</scope>
</reference>
<accession>A0A915DQ87</accession>
<evidence type="ECO:0000256" key="3">
    <source>
        <dbReference type="ARBA" id="ARBA00022801"/>
    </source>
</evidence>
<dbReference type="Pfam" id="PF04916">
    <property type="entry name" value="Phospholip_B"/>
    <property type="match status" value="2"/>
</dbReference>
<protein>
    <recommendedName>
        <fullName evidence="7">Phospholipase B-like</fullName>
        <ecNumber evidence="7">3.1.1.-</ecNumber>
    </recommendedName>
</protein>
<proteinExistence type="inferred from homology"/>
<name>A0A915DQ87_9BILA</name>
<keyword evidence="6" id="KW-0325">Glycoprotein</keyword>
<evidence type="ECO:0000256" key="1">
    <source>
        <dbReference type="ARBA" id="ARBA00007835"/>
    </source>
</evidence>
<keyword evidence="5 7" id="KW-0443">Lipid metabolism</keyword>
<dbReference type="PANTHER" id="PTHR12370:SF7">
    <property type="entry name" value="PHOSPHOLIPASE B-LIKE 2-RELATED"/>
    <property type="match status" value="1"/>
</dbReference>
<dbReference type="GO" id="GO:0009395">
    <property type="term" value="P:phospholipid catabolic process"/>
    <property type="evidence" value="ECO:0007669"/>
    <property type="project" value="TreeGrafter"/>
</dbReference>
<dbReference type="InterPro" id="IPR007000">
    <property type="entry name" value="PLipase_B-like"/>
</dbReference>
<evidence type="ECO:0000256" key="6">
    <source>
        <dbReference type="ARBA" id="ARBA00023180"/>
    </source>
</evidence>
<evidence type="ECO:0000256" key="4">
    <source>
        <dbReference type="ARBA" id="ARBA00022963"/>
    </source>
</evidence>
<keyword evidence="3 7" id="KW-0378">Hydrolase</keyword>
<comment type="function">
    <text evidence="7">Putative phospholipase.</text>
</comment>
<organism evidence="8 9">
    <name type="scientific">Ditylenchus dipsaci</name>
    <dbReference type="NCBI Taxonomy" id="166011"/>
    <lineage>
        <taxon>Eukaryota</taxon>
        <taxon>Metazoa</taxon>
        <taxon>Ecdysozoa</taxon>
        <taxon>Nematoda</taxon>
        <taxon>Chromadorea</taxon>
        <taxon>Rhabditida</taxon>
        <taxon>Tylenchina</taxon>
        <taxon>Tylenchomorpha</taxon>
        <taxon>Sphaerularioidea</taxon>
        <taxon>Anguinidae</taxon>
        <taxon>Anguininae</taxon>
        <taxon>Ditylenchus</taxon>
    </lineage>
</organism>
<keyword evidence="4 7" id="KW-0442">Lipid degradation</keyword>
<dbReference type="AlphaFoldDB" id="A0A915DQ87"/>
<dbReference type="GO" id="GO:0005576">
    <property type="term" value="C:extracellular region"/>
    <property type="evidence" value="ECO:0007669"/>
    <property type="project" value="TreeGrafter"/>
</dbReference>
<sequence length="322" mass="37103">MGKKGLGCERKVQLKFPVMLMLKEILGFLFNSAEQYYKPKVNVLEHRAAIETTVSVFNRSLLDEIKPVGQLHCWVRAIAANQLARTGREWCQLFKRYNSGTYNNQWIILDYNQFKPKQSLPDYGLLYVLEQMPAISGFDQKAKEMYWFSWFNCPRAKIFGRDHSKVVDLDSLTKLMRYNDYTTKSSANVIASPIHSGSAISARGDLNPANGTYPMPGMGHGTNYKLFKELKFRAWSGPTYDNVPVFKWSTTDLAKTVSILVIQMNGHLSHWNTKEMQRKANDKTTWCYHFMKMDNRTKAQCKACTKSMVQDEHASTALEYRL</sequence>
<dbReference type="PANTHER" id="PTHR12370">
    <property type="entry name" value="PHOSPHOLIPASE B-RELATED"/>
    <property type="match status" value="1"/>
</dbReference>
<dbReference type="EC" id="3.1.1.-" evidence="7"/>
<dbReference type="WBParaSite" id="jg2198">
    <property type="protein sequence ID" value="jg2198"/>
    <property type="gene ID" value="jg2198"/>
</dbReference>
<dbReference type="Gene3D" id="3.60.60.30">
    <property type="match status" value="1"/>
</dbReference>
<comment type="similarity">
    <text evidence="1 7">Belongs to the phospholipase B-like family.</text>
</comment>
<dbReference type="Proteomes" id="UP000887574">
    <property type="component" value="Unplaced"/>
</dbReference>
<evidence type="ECO:0000256" key="7">
    <source>
        <dbReference type="RuleBase" id="RU364138"/>
    </source>
</evidence>
<dbReference type="GO" id="GO:0004620">
    <property type="term" value="F:phospholipase activity"/>
    <property type="evidence" value="ECO:0007669"/>
    <property type="project" value="InterPro"/>
</dbReference>
<keyword evidence="8" id="KW-1185">Reference proteome</keyword>
<evidence type="ECO:0000256" key="5">
    <source>
        <dbReference type="ARBA" id="ARBA00023098"/>
    </source>
</evidence>
<evidence type="ECO:0000313" key="9">
    <source>
        <dbReference type="WBParaSite" id="jg2198"/>
    </source>
</evidence>
<evidence type="ECO:0000256" key="2">
    <source>
        <dbReference type="ARBA" id="ARBA00022729"/>
    </source>
</evidence>
<evidence type="ECO:0000313" key="8">
    <source>
        <dbReference type="Proteomes" id="UP000887574"/>
    </source>
</evidence>